<keyword evidence="1" id="KW-0732">Signal</keyword>
<evidence type="ECO:0000256" key="1">
    <source>
        <dbReference type="SAM" id="SignalP"/>
    </source>
</evidence>
<dbReference type="OrthoDB" id="9773381at2"/>
<proteinExistence type="predicted"/>
<reference evidence="2 3" key="1">
    <citation type="submission" date="2018-03" db="EMBL/GenBank/DDBJ databases">
        <title>Genomic Encyclopedia of Type Strains, Phase III (KMG-III): the genomes of soil and plant-associated and newly described type strains.</title>
        <authorList>
            <person name="Whitman W."/>
        </authorList>
    </citation>
    <scope>NUCLEOTIDE SEQUENCE [LARGE SCALE GENOMIC DNA]</scope>
    <source>
        <strain evidence="2 3">CGMCC 1.9313</strain>
    </source>
</reference>
<evidence type="ECO:0000313" key="2">
    <source>
        <dbReference type="EMBL" id="PRY49831.1"/>
    </source>
</evidence>
<comment type="caution">
    <text evidence="2">The sequence shown here is derived from an EMBL/GenBank/DDBJ whole genome shotgun (WGS) entry which is preliminary data.</text>
</comment>
<dbReference type="RefSeq" id="WP_106294553.1">
    <property type="nucleotide sequence ID" value="NZ_PVTH01000010.1"/>
</dbReference>
<protein>
    <submittedName>
        <fullName evidence="2">Uncharacterized protein DUF4835</fullName>
    </submittedName>
</protein>
<dbReference type="InterPro" id="IPR032274">
    <property type="entry name" value="DUF4835"/>
</dbReference>
<dbReference type="EMBL" id="PVTH01000010">
    <property type="protein sequence ID" value="PRY49831.1"/>
    <property type="molecule type" value="Genomic_DNA"/>
</dbReference>
<sequence>MRIIALILLLVFALNAKAQDLNAQVQVISPRVQNNNKRALIQLESAIRDFLNGRRWTGLASRPQERIDCNFLINISEWDGSSSFKAEAQIQSSRPVFGTTYNSPLINISDKHFDFSYIEGQALDFSEQQFQSNIASLLAYYAYIIVGFDADSFSRYAGARYFEQARQIVNNAQNVPFVGWRAVESQTNRYWLSENLNNQQYNDLRNFIYEYHRDCLDILESKSERARKTLVSILPGLQKTDRARQGNMLSQIVFTAKSDEIVHVLRPAPEQDRLRAYSILSSVDPVNIRKYDLLKSNQ</sequence>
<dbReference type="Proteomes" id="UP000238034">
    <property type="component" value="Unassembled WGS sequence"/>
</dbReference>
<dbReference type="Pfam" id="PF16119">
    <property type="entry name" value="DUF4835"/>
    <property type="match status" value="1"/>
</dbReference>
<feature type="chain" id="PRO_5015510830" evidence="1">
    <location>
        <begin position="19"/>
        <end position="298"/>
    </location>
</feature>
<name>A0A2T0TVZ4_9SPHI</name>
<dbReference type="AlphaFoldDB" id="A0A2T0TVZ4"/>
<organism evidence="2 3">
    <name type="scientific">Arcticibacter pallidicorallinus</name>
    <dbReference type="NCBI Taxonomy" id="1259464"/>
    <lineage>
        <taxon>Bacteria</taxon>
        <taxon>Pseudomonadati</taxon>
        <taxon>Bacteroidota</taxon>
        <taxon>Sphingobacteriia</taxon>
        <taxon>Sphingobacteriales</taxon>
        <taxon>Sphingobacteriaceae</taxon>
        <taxon>Arcticibacter</taxon>
    </lineage>
</organism>
<keyword evidence="3" id="KW-1185">Reference proteome</keyword>
<evidence type="ECO:0000313" key="3">
    <source>
        <dbReference type="Proteomes" id="UP000238034"/>
    </source>
</evidence>
<gene>
    <name evidence="2" type="ORF">B0I27_1104</name>
</gene>
<accession>A0A2T0TVZ4</accession>
<feature type="signal peptide" evidence="1">
    <location>
        <begin position="1"/>
        <end position="18"/>
    </location>
</feature>